<keyword evidence="2" id="KW-0732">Signal</keyword>
<dbReference type="InterPro" id="IPR051010">
    <property type="entry name" value="BCAA_transport"/>
</dbReference>
<proteinExistence type="inferred from homology"/>
<name>A0A0G0QPD1_9BACT</name>
<evidence type="ECO:0000313" key="5">
    <source>
        <dbReference type="Proteomes" id="UP000034665"/>
    </source>
</evidence>
<dbReference type="Pfam" id="PF13458">
    <property type="entry name" value="Peripla_BP_6"/>
    <property type="match status" value="1"/>
</dbReference>
<comment type="caution">
    <text evidence="4">The sequence shown here is derived from an EMBL/GenBank/DDBJ whole genome shotgun (WGS) entry which is preliminary data.</text>
</comment>
<organism evidence="4 5">
    <name type="scientific">Candidatus Wolfebacteria bacterium GW2011_GWC2_39_22</name>
    <dbReference type="NCBI Taxonomy" id="1619013"/>
    <lineage>
        <taxon>Bacteria</taxon>
        <taxon>Candidatus Wolfeibacteriota</taxon>
    </lineage>
</organism>
<sequence length="367" mass="39772">MNKHIKVVIGAVIMAGVLWAGLGIYRASSSQASKTIVKIGVIAPLTGDLAFIGEGYKNAIMLAQEESKDSKYAYELFFEDDQYNPSKTSSAVNKLVFIDKVDVVISLGSGPGNVINPIAEKNKVIQFATAASDPTVAKGDYNFIHWTPASEEGKVFVEELRKRGIKKLGVLALNHPWPMAEIAAIEKNIQGTDIQIVTNQKFNEDERDFKSIIAKIKNSGAEIYLIEATSPQLEIVVKQMKDMGVTAPITSIESFDASNNPALFNGLWYVSVADPTSGFMGKYKNKYGKDATLATANGYDIFKLVAAAYENTDGKRKPLSEDVVKQLHAIKNFAGALGNLSVNADGIVESQATVKIIKEGKAVPFSQ</sequence>
<dbReference type="PANTHER" id="PTHR30483:SF6">
    <property type="entry name" value="PERIPLASMIC BINDING PROTEIN OF ABC TRANSPORTER FOR NATURAL AMINO ACIDS"/>
    <property type="match status" value="1"/>
</dbReference>
<evidence type="ECO:0000256" key="2">
    <source>
        <dbReference type="ARBA" id="ARBA00022729"/>
    </source>
</evidence>
<dbReference type="PANTHER" id="PTHR30483">
    <property type="entry name" value="LEUCINE-SPECIFIC-BINDING PROTEIN"/>
    <property type="match status" value="1"/>
</dbReference>
<accession>A0A0G0QPD1</accession>
<dbReference type="EMBL" id="LBWR01000002">
    <property type="protein sequence ID" value="KKR12255.1"/>
    <property type="molecule type" value="Genomic_DNA"/>
</dbReference>
<dbReference type="STRING" id="1619013.UT41_C0002G0029"/>
<gene>
    <name evidence="4" type="ORF">UT41_C0002G0029</name>
</gene>
<protein>
    <submittedName>
        <fullName evidence="4">Leucine-, isoleucine-, valine-, threonine-, and alanine-binding protein</fullName>
    </submittedName>
</protein>
<dbReference type="InterPro" id="IPR028081">
    <property type="entry name" value="Leu-bd"/>
</dbReference>
<comment type="similarity">
    <text evidence="1">Belongs to the leucine-binding protein family.</text>
</comment>
<evidence type="ECO:0000256" key="1">
    <source>
        <dbReference type="ARBA" id="ARBA00010062"/>
    </source>
</evidence>
<evidence type="ECO:0000313" key="4">
    <source>
        <dbReference type="EMBL" id="KKR12255.1"/>
    </source>
</evidence>
<dbReference type="SUPFAM" id="SSF53822">
    <property type="entry name" value="Periplasmic binding protein-like I"/>
    <property type="match status" value="1"/>
</dbReference>
<feature type="domain" description="Leucine-binding protein" evidence="3">
    <location>
        <begin position="37"/>
        <end position="347"/>
    </location>
</feature>
<dbReference type="Proteomes" id="UP000034665">
    <property type="component" value="Unassembled WGS sequence"/>
</dbReference>
<evidence type="ECO:0000259" key="3">
    <source>
        <dbReference type="Pfam" id="PF13458"/>
    </source>
</evidence>
<dbReference type="Gene3D" id="3.40.50.2300">
    <property type="match status" value="2"/>
</dbReference>
<reference evidence="4 5" key="1">
    <citation type="journal article" date="2015" name="Nature">
        <title>rRNA introns, odd ribosomes, and small enigmatic genomes across a large radiation of phyla.</title>
        <authorList>
            <person name="Brown C.T."/>
            <person name="Hug L.A."/>
            <person name="Thomas B.C."/>
            <person name="Sharon I."/>
            <person name="Castelle C.J."/>
            <person name="Singh A."/>
            <person name="Wilkins M.J."/>
            <person name="Williams K.H."/>
            <person name="Banfield J.F."/>
        </authorList>
    </citation>
    <scope>NUCLEOTIDE SEQUENCE [LARGE SCALE GENOMIC DNA]</scope>
</reference>
<dbReference type="AlphaFoldDB" id="A0A0G0QPD1"/>
<dbReference type="InterPro" id="IPR028082">
    <property type="entry name" value="Peripla_BP_I"/>
</dbReference>